<evidence type="ECO:0000313" key="5">
    <source>
        <dbReference type="Proteomes" id="UP000095209"/>
    </source>
</evidence>
<dbReference type="AlphaFoldDB" id="A0A1E5LGM2"/>
<dbReference type="RefSeq" id="WP_069716819.1">
    <property type="nucleotide sequence ID" value="NZ_MJEH01000015.1"/>
</dbReference>
<feature type="compositionally biased region" description="Acidic residues" evidence="1">
    <location>
        <begin position="192"/>
        <end position="202"/>
    </location>
</feature>
<evidence type="ECO:0000256" key="2">
    <source>
        <dbReference type="SAM" id="SignalP"/>
    </source>
</evidence>
<dbReference type="InterPro" id="IPR041262">
    <property type="entry name" value="GerD_central"/>
</dbReference>
<comment type="caution">
    <text evidence="4">The sequence shown here is derived from an EMBL/GenBank/DDBJ whole genome shotgun (WGS) entry which is preliminary data.</text>
</comment>
<keyword evidence="5" id="KW-1185">Reference proteome</keyword>
<feature type="signal peptide" evidence="2">
    <location>
        <begin position="1"/>
        <end position="19"/>
    </location>
</feature>
<feature type="compositionally biased region" description="Basic and acidic residues" evidence="1">
    <location>
        <begin position="176"/>
        <end position="191"/>
    </location>
</feature>
<name>A0A1E5LGM2_9BACI</name>
<organism evidence="4 5">
    <name type="scientific">Bacillus solimangrovi</name>
    <dbReference type="NCBI Taxonomy" id="1305675"/>
    <lineage>
        <taxon>Bacteria</taxon>
        <taxon>Bacillati</taxon>
        <taxon>Bacillota</taxon>
        <taxon>Bacilli</taxon>
        <taxon>Bacillales</taxon>
        <taxon>Bacillaceae</taxon>
        <taxon>Bacillus</taxon>
    </lineage>
</organism>
<dbReference type="EMBL" id="MJEH01000015">
    <property type="protein sequence ID" value="OEH93227.1"/>
    <property type="molecule type" value="Genomic_DNA"/>
</dbReference>
<dbReference type="Pfam" id="PF17898">
    <property type="entry name" value="GerD"/>
    <property type="match status" value="1"/>
</dbReference>
<feature type="region of interest" description="Disordered" evidence="1">
    <location>
        <begin position="176"/>
        <end position="210"/>
    </location>
</feature>
<accession>A0A1E5LGM2</accession>
<proteinExistence type="predicted"/>
<dbReference type="Proteomes" id="UP000095209">
    <property type="component" value="Unassembled WGS sequence"/>
</dbReference>
<dbReference type="OrthoDB" id="2375836at2"/>
<gene>
    <name evidence="4" type="ORF">BFG57_13200</name>
</gene>
<feature type="domain" description="Spore germination GerD central core" evidence="3">
    <location>
        <begin position="64"/>
        <end position="175"/>
    </location>
</feature>
<feature type="chain" id="PRO_5038966579" evidence="2">
    <location>
        <begin position="20"/>
        <end position="210"/>
    </location>
</feature>
<dbReference type="PROSITE" id="PS51257">
    <property type="entry name" value="PROKAR_LIPOPROTEIN"/>
    <property type="match status" value="1"/>
</dbReference>
<evidence type="ECO:0000259" key="3">
    <source>
        <dbReference type="Pfam" id="PF17898"/>
    </source>
</evidence>
<reference evidence="4 5" key="1">
    <citation type="submission" date="2016-08" db="EMBL/GenBank/DDBJ databases">
        <title>Genome of Bacillus solimangrovi GH2-4.</title>
        <authorList>
            <person name="Lim S."/>
            <person name="Kim B.-C."/>
        </authorList>
    </citation>
    <scope>NUCLEOTIDE SEQUENCE [LARGE SCALE GENOMIC DNA]</scope>
    <source>
        <strain evidence="4 5">GH2-4</strain>
    </source>
</reference>
<evidence type="ECO:0000256" key="1">
    <source>
        <dbReference type="SAM" id="MobiDB-lite"/>
    </source>
</evidence>
<sequence length="210" mass="23910">MKKALSLLILFLFLLSGCAGNGAQGSSQPDYDATKKMVVDILKTDEGKQAIQEIMKDDKIKESLIMDQQTVQESITKTLTSKEAKDFWKKQFEDPKFSEAFANSIKKEQEQLMKDLMKDPEYQRKIMDILQNPEMQQQYLKLLSTPDYREEMQKILTETIENPLFKVKMQEMLIKGAEELQKGEDKSKDSSDEGQDSSEEDGGGSKGSDT</sequence>
<dbReference type="STRING" id="1305675.BFG57_13200"/>
<evidence type="ECO:0000313" key="4">
    <source>
        <dbReference type="EMBL" id="OEH93227.1"/>
    </source>
</evidence>
<protein>
    <submittedName>
        <fullName evidence="4">Spore gernimation protein GerD</fullName>
    </submittedName>
</protein>
<keyword evidence="2" id="KW-0732">Signal</keyword>
<dbReference type="NCBIfam" id="NF040801">
    <property type="entry name" value="spore_GerD"/>
    <property type="match status" value="1"/>
</dbReference>